<dbReference type="InterPro" id="IPR014555">
    <property type="entry name" value="RecF-like"/>
</dbReference>
<dbReference type="AlphaFoldDB" id="G2Z4X6"/>
<name>G2Z4X6_FLABF</name>
<evidence type="ECO:0000313" key="2">
    <source>
        <dbReference type="EMBL" id="CCB70689.1"/>
    </source>
</evidence>
<organism evidence="2 3">
    <name type="scientific">Flavobacterium branchiophilum (strain FL-15)</name>
    <dbReference type="NCBI Taxonomy" id="1034807"/>
    <lineage>
        <taxon>Bacteria</taxon>
        <taxon>Pseudomonadati</taxon>
        <taxon>Bacteroidota</taxon>
        <taxon>Flavobacteriia</taxon>
        <taxon>Flavobacteriales</taxon>
        <taxon>Flavobacteriaceae</taxon>
        <taxon>Flavobacterium</taxon>
    </lineage>
</organism>
<dbReference type="GO" id="GO:0006302">
    <property type="term" value="P:double-strand break repair"/>
    <property type="evidence" value="ECO:0007669"/>
    <property type="project" value="TreeGrafter"/>
</dbReference>
<dbReference type="KEGG" id="fbr:FBFL15_2699"/>
<gene>
    <name evidence="2" type="ordered locus">FBFL15_2699</name>
</gene>
<accession>G2Z4X6</accession>
<dbReference type="GO" id="GO:0005524">
    <property type="term" value="F:ATP binding"/>
    <property type="evidence" value="ECO:0007669"/>
    <property type="project" value="InterPro"/>
</dbReference>
<feature type="domain" description="ATPase AAA-type core" evidence="1">
    <location>
        <begin position="203"/>
        <end position="314"/>
    </location>
</feature>
<dbReference type="Gene3D" id="3.40.50.300">
    <property type="entry name" value="P-loop containing nucleotide triphosphate hydrolases"/>
    <property type="match status" value="1"/>
</dbReference>
<dbReference type="HOGENOM" id="CLU_035814_1_1_10"/>
<dbReference type="PANTHER" id="PTHR32182:SF22">
    <property type="entry name" value="ATP-DEPENDENT ENDONUCLEASE, OLD FAMILY-RELATED"/>
    <property type="match status" value="1"/>
</dbReference>
<dbReference type="InterPro" id="IPR027417">
    <property type="entry name" value="P-loop_NTPase"/>
</dbReference>
<sequence>MINKIKIEGYKSIRNMELELLPINVLIGSNGVGKSNFISFFKLINIIYERRLENYSITNSADNLLYFGRKTTELIRFQIQFDQKNGYEIWLQPTTDNKLFINREQIGFNKSKGNLSNVYGEGWSTQVINQNAKESALKAVNSGIGAYVNDYFKTLKNYHFHDTSEFSALRSSCNVNDNKYLKENGSNLPAFLYHLMLKHNKDFIKIERVLRTIVPFFERFNLEPNRNNEDEIALEWTEINYPEKEFYAKDFSDGTIRFIALATLLLQPNPPKTIIIDEPELGLHPFAINKLAGLIRKASANSQIIIATQSVDLVNNFEPNEIIAVDRKDHQSVFNRLDNDNLKDWLNEYSIGELWNKNIIGARP</sequence>
<dbReference type="eggNOG" id="COG4637">
    <property type="taxonomic scope" value="Bacteria"/>
</dbReference>
<keyword evidence="3" id="KW-1185">Reference proteome</keyword>
<dbReference type="Proteomes" id="UP000009186">
    <property type="component" value="Chromosome"/>
</dbReference>
<dbReference type="RefSeq" id="WP_014085141.1">
    <property type="nucleotide sequence ID" value="NC_016001.1"/>
</dbReference>
<evidence type="ECO:0000259" key="1">
    <source>
        <dbReference type="Pfam" id="PF13304"/>
    </source>
</evidence>
<evidence type="ECO:0000313" key="3">
    <source>
        <dbReference type="Proteomes" id="UP000009186"/>
    </source>
</evidence>
<dbReference type="GO" id="GO:0016887">
    <property type="term" value="F:ATP hydrolysis activity"/>
    <property type="evidence" value="ECO:0007669"/>
    <property type="project" value="InterPro"/>
</dbReference>
<proteinExistence type="predicted"/>
<dbReference type="Pfam" id="PF13304">
    <property type="entry name" value="AAA_21"/>
    <property type="match status" value="1"/>
</dbReference>
<protein>
    <recommendedName>
        <fullName evidence="1">ATPase AAA-type core domain-containing protein</fullName>
    </recommendedName>
</protein>
<dbReference type="PANTHER" id="PTHR32182">
    <property type="entry name" value="DNA REPLICATION AND REPAIR PROTEIN RECF"/>
    <property type="match status" value="1"/>
</dbReference>
<dbReference type="GO" id="GO:0000731">
    <property type="term" value="P:DNA synthesis involved in DNA repair"/>
    <property type="evidence" value="ECO:0007669"/>
    <property type="project" value="TreeGrafter"/>
</dbReference>
<dbReference type="InterPro" id="IPR003959">
    <property type="entry name" value="ATPase_AAA_core"/>
</dbReference>
<dbReference type="STRING" id="1034807.FBFL15_2699"/>
<dbReference type="CDD" id="cd00267">
    <property type="entry name" value="ABC_ATPase"/>
    <property type="match status" value="1"/>
</dbReference>
<reference evidence="2 3" key="1">
    <citation type="journal article" date="2011" name="Appl. Environ. Microbiol.">
        <title>Complete genome sequence of the fish pathogen Flavobacterium branchiophilum.</title>
        <authorList>
            <consortium name="1:IP"/>
            <consortium name="Microbial Evolutionary Genomics,F-75015 Paris"/>
            <consortium name="France 2:CNRS"/>
            <consortium name="URA2171"/>
            <consortium name="F-75015 Paris,France 3:Unite de Virologie et Immunologie Mol."/>
            <consortium name="INRA,78352 Jouy en Josas Cedex"/>
            <consortium name="France. 4:Unite de Mathemathique"/>
            <consortium name="Informatique et Genome,INRA"/>
            <consortium name="78352 Jouy en Josas Cedex"/>
            <consortium name="France. 5:CEA/Genoscope"/>
            <consortium name="Evry"/>
            <consortium name="France"/>
            <person name="Touchon M."/>
            <person name="Barbier P."/>
            <person name="Bernardet J.F."/>
            <person name="Loux V."/>
            <person name="Vacherie B."/>
            <person name="Barbe V."/>
            <person name="Rocha E.P."/>
            <person name="Duchaud E."/>
        </authorList>
    </citation>
    <scope>NUCLEOTIDE SEQUENCE [LARGE SCALE GENOMIC DNA]</scope>
    <source>
        <strain evidence="2 3">FL-15</strain>
    </source>
</reference>
<dbReference type="EMBL" id="FQ859183">
    <property type="protein sequence ID" value="CCB70689.1"/>
    <property type="molecule type" value="Genomic_DNA"/>
</dbReference>
<dbReference type="PIRSF" id="PIRSF029347">
    <property type="entry name" value="RecF"/>
    <property type="match status" value="1"/>
</dbReference>
<dbReference type="SUPFAM" id="SSF52540">
    <property type="entry name" value="P-loop containing nucleoside triphosphate hydrolases"/>
    <property type="match status" value="1"/>
</dbReference>